<evidence type="ECO:0000313" key="2">
    <source>
        <dbReference type="Proteomes" id="UP000188637"/>
    </source>
</evidence>
<organism evidence="1 2">
    <name type="scientific">Candidatus Epulonipiscium fishelsonii</name>
    <dbReference type="NCBI Taxonomy" id="77094"/>
    <lineage>
        <taxon>Bacteria</taxon>
        <taxon>Bacillati</taxon>
        <taxon>Bacillota</taxon>
        <taxon>Clostridia</taxon>
        <taxon>Lachnospirales</taxon>
        <taxon>Lachnospiraceae</taxon>
        <taxon>Candidatus Epulonipiscium</taxon>
    </lineage>
</organism>
<reference evidence="1" key="1">
    <citation type="submission" date="2016-08" db="EMBL/GenBank/DDBJ databases">
        <authorList>
            <person name="Ngugi D.K."/>
            <person name="Miyake S."/>
            <person name="Stingl U."/>
        </authorList>
    </citation>
    <scope>NUCLEOTIDE SEQUENCE</scope>
    <source>
        <strain evidence="1">SCG-D08WGA-EpuloA1</strain>
    </source>
</reference>
<keyword evidence="2" id="KW-1185">Reference proteome</keyword>
<protein>
    <submittedName>
        <fullName evidence="1">Uncharacterized protein</fullName>
    </submittedName>
</protein>
<comment type="caution">
    <text evidence="1">The sequence shown here is derived from an EMBL/GenBank/DDBJ whole genome shotgun (WGS) entry which is preliminary data.</text>
</comment>
<dbReference type="EMBL" id="LJHD01000173">
    <property type="protein sequence ID" value="ONI42914.1"/>
    <property type="molecule type" value="Genomic_DNA"/>
</dbReference>
<accession>A0ACC8XGY8</accession>
<proteinExistence type="predicted"/>
<name>A0ACC8XGY8_9FIRM</name>
<sequence>MTHKLLLITQDNSLAKDILALNENHSVKANIIRVRRLDNKGCLSEFSWTTKRKNKLIPTNEIFDIKKVVSIIPEKELNKVSTLPGEQSLVYISTGGNIRLLEKIATGGEGSIYKTMNPNFVAKVYKKDNNTCRTYKKIQLMISKNLECQGICFPKEIIYNKNKEFVGYLMPTARGKELQKSIFIKPLFIKNFPNWRKRDTVELCVTILNKIKYLHDRNIIMGDINPSNILVVSPTEIYFVDTDSYQIEDYPCPVGTINYTAPEIQRKHFATFLRTIGHENFAVATLLFMIMLPGKPPYSQQGGEDPVSNIINMDFSYAFKQNSNKRTPDGPWRYIWSHLTYDLKEAFYNTFREDGDKSAENKRLTVDEWLYIFEYYLNLLDSGKLGNQDKMSEELFPTRHKKNPNIQYVSCMLCKNEIDEKQCRNGICRSCLALGETYYCRECRKEIFYSNNDRYVKKSKKYEICVDCFSYGKQVHSNINCIECGAYFEITNNEWDYFSKKGLDVPKRCPNCREARKNSTYNYSINSSTSSNQNSNPPIRDLLQNKGSFCFITTAVCEYYGKPDDCEELTILRNYRDNWLSQQVDGKLIIAEYYNVAPLLVSLLYNSSKYEYYCELLWNIYIIPCIELIKNNKLEECKNLYKTMVQFLDNQLT</sequence>
<evidence type="ECO:0000313" key="1">
    <source>
        <dbReference type="EMBL" id="ONI42914.1"/>
    </source>
</evidence>
<dbReference type="Proteomes" id="UP000188637">
    <property type="component" value="Unassembled WGS sequence"/>
</dbReference>
<gene>
    <name evidence="1" type="ORF">AN640_06970</name>
</gene>